<dbReference type="PANTHER" id="PTHR43671:SF13">
    <property type="entry name" value="SERINE_THREONINE-PROTEIN KINASE NEK2"/>
    <property type="match status" value="1"/>
</dbReference>
<dbReference type="Gene3D" id="1.10.510.10">
    <property type="entry name" value="Transferase(Phosphotransferase) domain 1"/>
    <property type="match status" value="2"/>
</dbReference>
<keyword evidence="12" id="KW-1185">Reference proteome</keyword>
<dbReference type="AlphaFoldDB" id="A0A848KJP3"/>
<dbReference type="EC" id="2.7.11.1" evidence="2"/>
<dbReference type="InterPro" id="IPR017441">
    <property type="entry name" value="Protein_kinase_ATP_BS"/>
</dbReference>
<dbReference type="SMART" id="SM00220">
    <property type="entry name" value="S_TKc"/>
    <property type="match status" value="1"/>
</dbReference>
<keyword evidence="9" id="KW-1133">Transmembrane helix</keyword>
<dbReference type="InterPro" id="IPR001245">
    <property type="entry name" value="Ser-Thr/Tyr_kinase_cat_dom"/>
</dbReference>
<feature type="transmembrane region" description="Helical" evidence="9">
    <location>
        <begin position="688"/>
        <end position="708"/>
    </location>
</feature>
<organism evidence="11 12">
    <name type="scientific">Antrihabitans stalactiti</name>
    <dbReference type="NCBI Taxonomy" id="2584121"/>
    <lineage>
        <taxon>Bacteria</taxon>
        <taxon>Bacillati</taxon>
        <taxon>Actinomycetota</taxon>
        <taxon>Actinomycetes</taxon>
        <taxon>Mycobacteriales</taxon>
        <taxon>Nocardiaceae</taxon>
        <taxon>Antrihabitans</taxon>
    </lineage>
</organism>
<evidence type="ECO:0000313" key="12">
    <source>
        <dbReference type="Proteomes" id="UP000535543"/>
    </source>
</evidence>
<feature type="transmembrane region" description="Helical" evidence="9">
    <location>
        <begin position="714"/>
        <end position="736"/>
    </location>
</feature>
<evidence type="ECO:0000256" key="9">
    <source>
        <dbReference type="SAM" id="Phobius"/>
    </source>
</evidence>
<keyword evidence="6 11" id="KW-0418">Kinase</keyword>
<dbReference type="InterPro" id="IPR050660">
    <property type="entry name" value="NEK_Ser/Thr_kinase"/>
</dbReference>
<dbReference type="Proteomes" id="UP000535543">
    <property type="component" value="Unassembled WGS sequence"/>
</dbReference>
<dbReference type="SUPFAM" id="SSF56112">
    <property type="entry name" value="Protein kinase-like (PK-like)"/>
    <property type="match status" value="1"/>
</dbReference>
<evidence type="ECO:0000256" key="7">
    <source>
        <dbReference type="ARBA" id="ARBA00022840"/>
    </source>
</evidence>
<dbReference type="GO" id="GO:0004674">
    <property type="term" value="F:protein serine/threonine kinase activity"/>
    <property type="evidence" value="ECO:0007669"/>
    <property type="project" value="UniProtKB-KW"/>
</dbReference>
<evidence type="ECO:0000259" key="10">
    <source>
        <dbReference type="PROSITE" id="PS50011"/>
    </source>
</evidence>
<dbReference type="Pfam" id="PF07714">
    <property type="entry name" value="PK_Tyr_Ser-Thr"/>
    <property type="match status" value="1"/>
</dbReference>
<feature type="domain" description="Protein kinase" evidence="10">
    <location>
        <begin position="166"/>
        <end position="476"/>
    </location>
</feature>
<comment type="caution">
    <text evidence="11">The sequence shown here is derived from an EMBL/GenBank/DDBJ whole genome shotgun (WGS) entry which is preliminary data.</text>
</comment>
<name>A0A848KJP3_9NOCA</name>
<evidence type="ECO:0000256" key="3">
    <source>
        <dbReference type="ARBA" id="ARBA00022527"/>
    </source>
</evidence>
<dbReference type="PANTHER" id="PTHR43671">
    <property type="entry name" value="SERINE/THREONINE-PROTEIN KINASE NEK"/>
    <property type="match status" value="1"/>
</dbReference>
<reference evidence="11 12" key="1">
    <citation type="submission" date="2019-05" db="EMBL/GenBank/DDBJ databases">
        <authorList>
            <person name="Lee S.D."/>
        </authorList>
    </citation>
    <scope>NUCLEOTIDE SEQUENCE [LARGE SCALE GENOMIC DNA]</scope>
    <source>
        <strain evidence="11 12">YC2-7</strain>
    </source>
</reference>
<feature type="transmembrane region" description="Helical" evidence="9">
    <location>
        <begin position="543"/>
        <end position="563"/>
    </location>
</feature>
<evidence type="ECO:0000256" key="6">
    <source>
        <dbReference type="ARBA" id="ARBA00022777"/>
    </source>
</evidence>
<keyword evidence="9" id="KW-0472">Membrane</keyword>
<dbReference type="InterPro" id="IPR000719">
    <property type="entry name" value="Prot_kinase_dom"/>
</dbReference>
<evidence type="ECO:0000256" key="5">
    <source>
        <dbReference type="ARBA" id="ARBA00022741"/>
    </source>
</evidence>
<evidence type="ECO:0000256" key="1">
    <source>
        <dbReference type="ARBA" id="ARBA00010886"/>
    </source>
</evidence>
<comment type="similarity">
    <text evidence="1">Belongs to the protein kinase superfamily. NEK Ser/Thr protein kinase family. NIMA subfamily.</text>
</comment>
<dbReference type="CDD" id="cd14014">
    <property type="entry name" value="STKc_PknB_like"/>
    <property type="match status" value="1"/>
</dbReference>
<sequence length="760" mass="83987">MPKSVVEFDAQASETSAAVPQQVVDQFSAEWESSGLPPDFDTFLPDADAIRRSALIDMIRVDLEHRWLHARLPKRLTEYCAEFPELRLDRLPPDLIRHEFVCRKRSGDHVDSKAYLQEFPVQAGRLKRLLDIHDDASTARVTEPLVQPRRTDALDDVGVGQRVDEFDLLTGLGSGAFARVFLARQRSMQRLVAVKISEDHGTEPQTLAQLDHDYIVRVFDQRVLPEEGLRLLYMQYLPGGTLLGVLHKLRKTTWTAGRTGQLLLDAIDEAMEAKGELRPTDSSIRTELANLSWPETIAWLGRRLAEALDYAGRHNVLHRDIKPANVLLTAEGVPKLADFNISFSGSSKGAGATAYFGGSLSYMSPEQLEACHPGKRTGAADLDTRSDIYSLGVVLWELLTGRRPFGDLEPQSGTEPGDATTIDSMLGCRLHGIGSDALASLPPDTPQTLRRILLTCLEPNPNDRWSSGAELASQFDLCLDAHARDLVDPPPGSWRLLLRPWSILIMELGVVVPNALAAYLKYHTDRALIVDELMGAPPHRFDVVWLIVMGVAFPLGAFVIFYMRRYLVLVPQGLRRGKIYSPRTLARARTDALLLGDRVVAVLFAIWIVCCVCWAGAMWIGMGDVPIRGYVYAFASAVICAAVAVVYPFFLVSFYAVRCLYPTFLPHGEVSGHDSELMEGLHRRSVRYLAVAAAVPLVGVAGATFIPLDEIGAVIGPIRTLSIVGVVAFIGAYWLFRKVEGDLIALERVTSRQQDPIGNT</sequence>
<dbReference type="PROSITE" id="PS50011">
    <property type="entry name" value="PROTEIN_KINASE_DOM"/>
    <property type="match status" value="1"/>
</dbReference>
<dbReference type="GO" id="GO:0005524">
    <property type="term" value="F:ATP binding"/>
    <property type="evidence" value="ECO:0007669"/>
    <property type="project" value="UniProtKB-UniRule"/>
</dbReference>
<keyword evidence="9" id="KW-0812">Transmembrane</keyword>
<feature type="transmembrane region" description="Helical" evidence="9">
    <location>
        <begin position="632"/>
        <end position="657"/>
    </location>
</feature>
<proteinExistence type="inferred from homology"/>
<dbReference type="PROSITE" id="PS00108">
    <property type="entry name" value="PROTEIN_KINASE_ST"/>
    <property type="match status" value="1"/>
</dbReference>
<dbReference type="EMBL" id="VCQU01000006">
    <property type="protein sequence ID" value="NMN96902.1"/>
    <property type="molecule type" value="Genomic_DNA"/>
</dbReference>
<evidence type="ECO:0000256" key="2">
    <source>
        <dbReference type="ARBA" id="ARBA00012513"/>
    </source>
</evidence>
<dbReference type="InterPro" id="IPR008271">
    <property type="entry name" value="Ser/Thr_kinase_AS"/>
</dbReference>
<dbReference type="InterPro" id="IPR011009">
    <property type="entry name" value="Kinase-like_dom_sf"/>
</dbReference>
<keyword evidence="4" id="KW-0808">Transferase</keyword>
<keyword evidence="7 8" id="KW-0067">ATP-binding</keyword>
<reference evidence="11 12" key="2">
    <citation type="submission" date="2020-06" db="EMBL/GenBank/DDBJ databases">
        <title>Antribacter stalactiti gen. nov., sp. nov., a new member of the family Nacardiaceae isolated from a cave.</title>
        <authorList>
            <person name="Kim I.S."/>
        </authorList>
    </citation>
    <scope>NUCLEOTIDE SEQUENCE [LARGE SCALE GENOMIC DNA]</scope>
    <source>
        <strain evidence="11 12">YC2-7</strain>
    </source>
</reference>
<gene>
    <name evidence="11" type="ORF">FGL95_17840</name>
</gene>
<evidence type="ECO:0000313" key="11">
    <source>
        <dbReference type="EMBL" id="NMN96902.1"/>
    </source>
</evidence>
<feature type="binding site" evidence="8">
    <location>
        <position position="195"/>
    </location>
    <ligand>
        <name>ATP</name>
        <dbReference type="ChEBI" id="CHEBI:30616"/>
    </ligand>
</feature>
<dbReference type="PROSITE" id="PS00107">
    <property type="entry name" value="PROTEIN_KINASE_ATP"/>
    <property type="match status" value="1"/>
</dbReference>
<feature type="transmembrane region" description="Helical" evidence="9">
    <location>
        <begin position="599"/>
        <end position="620"/>
    </location>
</feature>
<accession>A0A848KJP3</accession>
<evidence type="ECO:0000256" key="8">
    <source>
        <dbReference type="PROSITE-ProRule" id="PRU10141"/>
    </source>
</evidence>
<evidence type="ECO:0000256" key="4">
    <source>
        <dbReference type="ARBA" id="ARBA00022679"/>
    </source>
</evidence>
<keyword evidence="3 11" id="KW-0723">Serine/threonine-protein kinase</keyword>
<keyword evidence="5 8" id="KW-0547">Nucleotide-binding</keyword>
<protein>
    <recommendedName>
        <fullName evidence="2">non-specific serine/threonine protein kinase</fullName>
        <ecNumber evidence="2">2.7.11.1</ecNumber>
    </recommendedName>
</protein>